<dbReference type="RefSeq" id="XP_040626167.1">
    <property type="nucleotide sequence ID" value="XM_040768982.1"/>
</dbReference>
<dbReference type="PANTHER" id="PTHR28027">
    <property type="entry name" value="TRANSCRIPTIONAL REGULATOR MIT1"/>
    <property type="match status" value="1"/>
</dbReference>
<dbReference type="Pfam" id="PF09729">
    <property type="entry name" value="Gti1_Pac2"/>
    <property type="match status" value="1"/>
</dbReference>
<feature type="region of interest" description="Disordered" evidence="1">
    <location>
        <begin position="289"/>
        <end position="308"/>
    </location>
</feature>
<organism evidence="2 3">
    <name type="scientific">Dacryopinax primogenitus (strain DJM 731)</name>
    <name type="common">Brown rot fungus</name>
    <dbReference type="NCBI Taxonomy" id="1858805"/>
    <lineage>
        <taxon>Eukaryota</taxon>
        <taxon>Fungi</taxon>
        <taxon>Dikarya</taxon>
        <taxon>Basidiomycota</taxon>
        <taxon>Agaricomycotina</taxon>
        <taxon>Dacrymycetes</taxon>
        <taxon>Dacrymycetales</taxon>
        <taxon>Dacrymycetaceae</taxon>
        <taxon>Dacryopinax</taxon>
    </lineage>
</organism>
<dbReference type="PANTHER" id="PTHR28027:SF2">
    <property type="entry name" value="TRANSCRIPTIONAL REGULATOR MIT1"/>
    <property type="match status" value="1"/>
</dbReference>
<evidence type="ECO:0000313" key="3">
    <source>
        <dbReference type="Proteomes" id="UP000030653"/>
    </source>
</evidence>
<dbReference type="Proteomes" id="UP000030653">
    <property type="component" value="Unassembled WGS sequence"/>
</dbReference>
<name>M5FUT4_DACPD</name>
<keyword evidence="3" id="KW-1185">Reference proteome</keyword>
<dbReference type="GO" id="GO:0003677">
    <property type="term" value="F:DNA binding"/>
    <property type="evidence" value="ECO:0007669"/>
    <property type="project" value="TreeGrafter"/>
</dbReference>
<proteinExistence type="predicted"/>
<reference evidence="2 3" key="1">
    <citation type="journal article" date="2012" name="Science">
        <title>The Paleozoic origin of enzymatic lignin decomposition reconstructed from 31 fungal genomes.</title>
        <authorList>
            <person name="Floudas D."/>
            <person name="Binder M."/>
            <person name="Riley R."/>
            <person name="Barry K."/>
            <person name="Blanchette R.A."/>
            <person name="Henrissat B."/>
            <person name="Martinez A.T."/>
            <person name="Otillar R."/>
            <person name="Spatafora J.W."/>
            <person name="Yadav J.S."/>
            <person name="Aerts A."/>
            <person name="Benoit I."/>
            <person name="Boyd A."/>
            <person name="Carlson A."/>
            <person name="Copeland A."/>
            <person name="Coutinho P.M."/>
            <person name="de Vries R.P."/>
            <person name="Ferreira P."/>
            <person name="Findley K."/>
            <person name="Foster B."/>
            <person name="Gaskell J."/>
            <person name="Glotzer D."/>
            <person name="Gorecki P."/>
            <person name="Heitman J."/>
            <person name="Hesse C."/>
            <person name="Hori C."/>
            <person name="Igarashi K."/>
            <person name="Jurgens J.A."/>
            <person name="Kallen N."/>
            <person name="Kersten P."/>
            <person name="Kohler A."/>
            <person name="Kuees U."/>
            <person name="Kumar T.K.A."/>
            <person name="Kuo A."/>
            <person name="LaButti K."/>
            <person name="Larrondo L.F."/>
            <person name="Lindquist E."/>
            <person name="Ling A."/>
            <person name="Lombard V."/>
            <person name="Lucas S."/>
            <person name="Lundell T."/>
            <person name="Martin R."/>
            <person name="McLaughlin D.J."/>
            <person name="Morgenstern I."/>
            <person name="Morin E."/>
            <person name="Murat C."/>
            <person name="Nagy L.G."/>
            <person name="Nolan M."/>
            <person name="Ohm R.A."/>
            <person name="Patyshakuliyeva A."/>
            <person name="Rokas A."/>
            <person name="Ruiz-Duenas F.J."/>
            <person name="Sabat G."/>
            <person name="Salamov A."/>
            <person name="Samejima M."/>
            <person name="Schmutz J."/>
            <person name="Slot J.C."/>
            <person name="St John F."/>
            <person name="Stenlid J."/>
            <person name="Sun H."/>
            <person name="Sun S."/>
            <person name="Syed K."/>
            <person name="Tsang A."/>
            <person name="Wiebenga A."/>
            <person name="Young D."/>
            <person name="Pisabarro A."/>
            <person name="Eastwood D.C."/>
            <person name="Martin F."/>
            <person name="Cullen D."/>
            <person name="Grigoriev I.V."/>
            <person name="Hibbett D.S."/>
        </authorList>
    </citation>
    <scope>NUCLEOTIDE SEQUENCE [LARGE SCALE GENOMIC DNA]</scope>
    <source>
        <strain evidence="2 3">DJM-731 SS1</strain>
    </source>
</reference>
<dbReference type="EMBL" id="JH795870">
    <property type="protein sequence ID" value="EJT99269.1"/>
    <property type="molecule type" value="Genomic_DNA"/>
</dbReference>
<gene>
    <name evidence="2" type="ORF">DACRYDRAFT_109989</name>
</gene>
<accession>M5FUT4</accession>
<feature type="region of interest" description="Disordered" evidence="1">
    <location>
        <begin position="216"/>
        <end position="268"/>
    </location>
</feature>
<protein>
    <submittedName>
        <fullName evidence="2">Uncharacterized protein</fullName>
    </submittedName>
</protein>
<dbReference type="HOGENOM" id="CLU_903215_0_0_1"/>
<evidence type="ECO:0000256" key="1">
    <source>
        <dbReference type="SAM" id="MobiDB-lite"/>
    </source>
</evidence>
<evidence type="ECO:0000313" key="2">
    <source>
        <dbReference type="EMBL" id="EJT99269.1"/>
    </source>
</evidence>
<dbReference type="AlphaFoldDB" id="M5FUT4"/>
<dbReference type="OrthoDB" id="3347559at2759"/>
<dbReference type="InterPro" id="IPR018608">
    <property type="entry name" value="Gti1/Pac2"/>
</dbReference>
<sequence length="308" mass="35387">MSTTTIAGPPALTTPTATGLLIMTEMDALRLFEAARLYPTHFPMIPNRIEDWKIRLDLFVHGSVFIFQRGPEFVRWTDGRRWMPNQQIGPFLCYEEANRRQPPQGNYRAGVNRAERGYNRPECERREGGLQKWTYTVHVLPNPQVPDHRLVWEIVWYLQPLSFTPTGSGLIPVSRHDFLRTINIPQYLYFMEGTLPLPRQTSNIVRIPETGLLRTLPPSMPPIASIPRPMSVPPQHMRRPSAAQSDASDDKSPSPRPRFHLPPFTDIINSGRSRTIAYDHARLPSYAEFISRTQNLPESPFEPSQSRR</sequence>
<dbReference type="GeneID" id="63684044"/>
<dbReference type="OMA" id="TINIPQY"/>